<evidence type="ECO:0000313" key="4">
    <source>
        <dbReference type="Proteomes" id="UP000054266"/>
    </source>
</evidence>
<accession>A0A0D2FH51</accession>
<dbReference type="Proteomes" id="UP000054266">
    <property type="component" value="Unassembled WGS sequence"/>
</dbReference>
<reference evidence="3 4" key="1">
    <citation type="submission" date="2015-01" db="EMBL/GenBank/DDBJ databases">
        <title>The Genome Sequence of Capronia semiimmersa CBS27337.</title>
        <authorList>
            <consortium name="The Broad Institute Genomics Platform"/>
            <person name="Cuomo C."/>
            <person name="de Hoog S."/>
            <person name="Gorbushina A."/>
            <person name="Stielow B."/>
            <person name="Teixiera M."/>
            <person name="Abouelleil A."/>
            <person name="Chapman S.B."/>
            <person name="Priest M."/>
            <person name="Young S.K."/>
            <person name="Wortman J."/>
            <person name="Nusbaum C."/>
            <person name="Birren B."/>
        </authorList>
    </citation>
    <scope>NUCLEOTIDE SEQUENCE [LARGE SCALE GENOMIC DNA]</scope>
    <source>
        <strain evidence="3 4">CBS 27337</strain>
    </source>
</reference>
<evidence type="ECO:0000256" key="1">
    <source>
        <dbReference type="SAM" id="Coils"/>
    </source>
</evidence>
<evidence type="ECO:0008006" key="5">
    <source>
        <dbReference type="Google" id="ProtNLM"/>
    </source>
</evidence>
<dbReference type="PANTHER" id="PTHR22093:SF0">
    <property type="entry name" value="LEUKOCYTE RECEPTOR CLUSTER MEMBER 1"/>
    <property type="match status" value="1"/>
</dbReference>
<dbReference type="InterPro" id="IPR039875">
    <property type="entry name" value="LENG1-like"/>
</dbReference>
<feature type="coiled-coil region" evidence="1">
    <location>
        <begin position="17"/>
        <end position="54"/>
    </location>
</feature>
<keyword evidence="1" id="KW-0175">Coiled coil</keyword>
<gene>
    <name evidence="3" type="ORF">PV04_08285</name>
</gene>
<dbReference type="EMBL" id="KN846960">
    <property type="protein sequence ID" value="KIW66080.1"/>
    <property type="molecule type" value="Genomic_DNA"/>
</dbReference>
<feature type="compositionally biased region" description="Basic and acidic residues" evidence="2">
    <location>
        <begin position="92"/>
        <end position="103"/>
    </location>
</feature>
<protein>
    <recommendedName>
        <fullName evidence="5">CBF1-interacting co-repressor CIR N-terminal domain-containing protein</fullName>
    </recommendedName>
</protein>
<feature type="compositionally biased region" description="Polar residues" evidence="2">
    <location>
        <begin position="82"/>
        <end position="91"/>
    </location>
</feature>
<dbReference type="STRING" id="5601.A0A0D2FH51"/>
<proteinExistence type="predicted"/>
<name>A0A0D2FH51_9EURO</name>
<feature type="compositionally biased region" description="Basic and acidic residues" evidence="2">
    <location>
        <begin position="116"/>
        <end position="126"/>
    </location>
</feature>
<organism evidence="3 4">
    <name type="scientific">Phialophora macrospora</name>
    <dbReference type="NCBI Taxonomy" id="1851006"/>
    <lineage>
        <taxon>Eukaryota</taxon>
        <taxon>Fungi</taxon>
        <taxon>Dikarya</taxon>
        <taxon>Ascomycota</taxon>
        <taxon>Pezizomycotina</taxon>
        <taxon>Eurotiomycetes</taxon>
        <taxon>Chaetothyriomycetidae</taxon>
        <taxon>Chaetothyriales</taxon>
        <taxon>Herpotrichiellaceae</taxon>
        <taxon>Phialophora</taxon>
    </lineage>
</organism>
<dbReference type="AlphaFoldDB" id="A0A0D2FH51"/>
<keyword evidence="4" id="KW-1185">Reference proteome</keyword>
<evidence type="ECO:0000313" key="3">
    <source>
        <dbReference type="EMBL" id="KIW66080.1"/>
    </source>
</evidence>
<feature type="region of interest" description="Disordered" evidence="2">
    <location>
        <begin position="82"/>
        <end position="126"/>
    </location>
</feature>
<dbReference type="HOGENOM" id="CLU_078263_0_0_1"/>
<dbReference type="PANTHER" id="PTHR22093">
    <property type="entry name" value="LEUKOCYTE RECEPTOR CLUSTER LRC MEMBER 1"/>
    <property type="match status" value="1"/>
</dbReference>
<evidence type="ECO:0000256" key="2">
    <source>
        <dbReference type="SAM" id="MobiDB-lite"/>
    </source>
</evidence>
<sequence>MPLHLLPKKSWNVYAPANIERVKRDEAEARRKAIEQEKRSLQNEADDRLELLKQHTTRDRKSLKRKLLGEDDTDRDIRLAVESTTTASSGGKQDHGTALDAEGHIPLVPTPPQKKSRLEQEQDKDPYTVYLTDATGRDRNSKPAWYTFLEPERDKWGDDNPRRQQREIARLNANDPLAAMKKGVKALRENEKARKSWMAQRERDLEEVERLARKEGYDKQLKKKRDQEDGTITINMAEITDIGTTPSQITEPGITTTGIDSAKTVKTDGSTGGNVTEAISANDRTLILRSATRRKSPATSQRC</sequence>